<dbReference type="EMBL" id="JBHUCZ010000014">
    <property type="protein sequence ID" value="MFD1568731.1"/>
    <property type="molecule type" value="Genomic_DNA"/>
</dbReference>
<gene>
    <name evidence="1" type="ORF">ACFSAU_14645</name>
</gene>
<proteinExistence type="predicted"/>
<dbReference type="Proteomes" id="UP001597139">
    <property type="component" value="Unassembled WGS sequence"/>
</dbReference>
<comment type="caution">
    <text evidence="1">The sequence shown here is derived from an EMBL/GenBank/DDBJ whole genome shotgun (WGS) entry which is preliminary data.</text>
</comment>
<accession>A0ABD6BUG6</accession>
<name>A0ABD6BUG6_9EURY</name>
<organism evidence="1 2">
    <name type="scientific">Halolamina litorea</name>
    <dbReference type="NCBI Taxonomy" id="1515593"/>
    <lineage>
        <taxon>Archaea</taxon>
        <taxon>Methanobacteriati</taxon>
        <taxon>Methanobacteriota</taxon>
        <taxon>Stenosarchaea group</taxon>
        <taxon>Halobacteria</taxon>
        <taxon>Halobacteriales</taxon>
        <taxon>Haloferacaceae</taxon>
    </lineage>
</organism>
<dbReference type="AlphaFoldDB" id="A0ABD6BUG6"/>
<reference evidence="1 2" key="1">
    <citation type="journal article" date="2019" name="Int. J. Syst. Evol. Microbiol.">
        <title>The Global Catalogue of Microorganisms (GCM) 10K type strain sequencing project: providing services to taxonomists for standard genome sequencing and annotation.</title>
        <authorList>
            <consortium name="The Broad Institute Genomics Platform"/>
            <consortium name="The Broad Institute Genome Sequencing Center for Infectious Disease"/>
            <person name="Wu L."/>
            <person name="Ma J."/>
        </authorList>
    </citation>
    <scope>NUCLEOTIDE SEQUENCE [LARGE SCALE GENOMIC DNA]</scope>
    <source>
        <strain evidence="1 2">CGMCC 1.12859</strain>
    </source>
</reference>
<evidence type="ECO:0000313" key="1">
    <source>
        <dbReference type="EMBL" id="MFD1568731.1"/>
    </source>
</evidence>
<sequence length="68" mass="7155">HVADVDLTAGLVPVLDRLTESSTPVYCVEGRSLAERTVSQAAAERYREVRSGETGVAASAPELLEALA</sequence>
<evidence type="ECO:0000313" key="2">
    <source>
        <dbReference type="Proteomes" id="UP001597139"/>
    </source>
</evidence>
<keyword evidence="2" id="KW-1185">Reference proteome</keyword>
<protein>
    <submittedName>
        <fullName evidence="1">ABC transporter</fullName>
    </submittedName>
</protein>
<feature type="non-terminal residue" evidence="1">
    <location>
        <position position="1"/>
    </location>
</feature>